<dbReference type="OrthoDB" id="10265837at2759"/>
<dbReference type="Pfam" id="PF02036">
    <property type="entry name" value="SCP2"/>
    <property type="match status" value="1"/>
</dbReference>
<dbReference type="InterPro" id="IPR003033">
    <property type="entry name" value="SCP2_sterol-bd_dom"/>
</dbReference>
<sequence length="141" mass="15387">MSVSNGKSEPTLWETGRSSPEKIPASQLFDVINEQLSENPEEVKDAINKGNGIFAFTIRGNSGVTDSWHVDLKSTGRVGKGIGEKPNVTFVLDEDNFTKLFLGEANAQNLFMTGKLKIKGNIMKALALQPVLQVVRVKAKL</sequence>
<proteinExistence type="predicted"/>
<dbReference type="Proteomes" id="UP000076744">
    <property type="component" value="Unassembled WGS sequence"/>
</dbReference>
<organism evidence="3 4">
    <name type="scientific">Cordyceps fumosorosea (strain ARSEF 2679)</name>
    <name type="common">Isaria fumosorosea</name>
    <dbReference type="NCBI Taxonomy" id="1081104"/>
    <lineage>
        <taxon>Eukaryota</taxon>
        <taxon>Fungi</taxon>
        <taxon>Dikarya</taxon>
        <taxon>Ascomycota</taxon>
        <taxon>Pezizomycotina</taxon>
        <taxon>Sordariomycetes</taxon>
        <taxon>Hypocreomycetidae</taxon>
        <taxon>Hypocreales</taxon>
        <taxon>Cordycipitaceae</taxon>
        <taxon>Cordyceps</taxon>
    </lineage>
</organism>
<feature type="domain" description="SCP2" evidence="2">
    <location>
        <begin position="35"/>
        <end position="133"/>
    </location>
</feature>
<dbReference type="STRING" id="1081104.A0A167HIP5"/>
<dbReference type="PANTHER" id="PTHR10094">
    <property type="entry name" value="STEROL CARRIER PROTEIN 2 SCP-2 FAMILY PROTEIN"/>
    <property type="match status" value="1"/>
</dbReference>
<dbReference type="RefSeq" id="XP_018699702.1">
    <property type="nucleotide sequence ID" value="XM_018853095.1"/>
</dbReference>
<feature type="region of interest" description="Disordered" evidence="1">
    <location>
        <begin position="1"/>
        <end position="21"/>
    </location>
</feature>
<reference evidence="3 4" key="1">
    <citation type="journal article" date="2016" name="Genome Biol. Evol.">
        <title>Divergent and convergent evolution of fungal pathogenicity.</title>
        <authorList>
            <person name="Shang Y."/>
            <person name="Xiao G."/>
            <person name="Zheng P."/>
            <person name="Cen K."/>
            <person name="Zhan S."/>
            <person name="Wang C."/>
        </authorList>
    </citation>
    <scope>NUCLEOTIDE SEQUENCE [LARGE SCALE GENOMIC DNA]</scope>
    <source>
        <strain evidence="3 4">ARSEF 2679</strain>
    </source>
</reference>
<protein>
    <submittedName>
        <fullName evidence="3">Oleate-induced peroxisomal protein</fullName>
    </submittedName>
</protein>
<accession>A0A167HIP5</accession>
<evidence type="ECO:0000256" key="1">
    <source>
        <dbReference type="SAM" id="MobiDB-lite"/>
    </source>
</evidence>
<comment type="caution">
    <text evidence="3">The sequence shown here is derived from an EMBL/GenBank/DDBJ whole genome shotgun (WGS) entry which is preliminary data.</text>
</comment>
<keyword evidence="4" id="KW-1185">Reference proteome</keyword>
<dbReference type="EMBL" id="AZHB01000051">
    <property type="protein sequence ID" value="OAA47961.1"/>
    <property type="molecule type" value="Genomic_DNA"/>
</dbReference>
<dbReference type="AlphaFoldDB" id="A0A167HIP5"/>
<dbReference type="Gene3D" id="3.30.1050.10">
    <property type="entry name" value="SCP2 sterol-binding domain"/>
    <property type="match status" value="1"/>
</dbReference>
<dbReference type="GO" id="GO:0005829">
    <property type="term" value="C:cytosol"/>
    <property type="evidence" value="ECO:0007669"/>
    <property type="project" value="TreeGrafter"/>
</dbReference>
<dbReference type="SUPFAM" id="SSF55718">
    <property type="entry name" value="SCP-like"/>
    <property type="match status" value="1"/>
</dbReference>
<dbReference type="GeneID" id="30025785"/>
<evidence type="ECO:0000313" key="3">
    <source>
        <dbReference type="EMBL" id="OAA47961.1"/>
    </source>
</evidence>
<gene>
    <name evidence="3" type="ORF">ISF_09493</name>
</gene>
<evidence type="ECO:0000259" key="2">
    <source>
        <dbReference type="Pfam" id="PF02036"/>
    </source>
</evidence>
<evidence type="ECO:0000313" key="4">
    <source>
        <dbReference type="Proteomes" id="UP000076744"/>
    </source>
</evidence>
<dbReference type="InterPro" id="IPR036527">
    <property type="entry name" value="SCP2_sterol-bd_dom_sf"/>
</dbReference>
<dbReference type="PANTHER" id="PTHR10094:SF25">
    <property type="entry name" value="SCP2 STEROL-BINDING DOMAIN-CONTAINING PROTEIN 1"/>
    <property type="match status" value="1"/>
</dbReference>
<name>A0A167HIP5_CORFA</name>